<keyword evidence="2" id="KW-1185">Reference proteome</keyword>
<dbReference type="Proteomes" id="UP000075243">
    <property type="component" value="Unassembled WGS sequence"/>
</dbReference>
<dbReference type="Gramene" id="C.cajan_38818.t">
    <property type="protein sequence ID" value="C.cajan_38818.t.cds1"/>
    <property type="gene ID" value="C.cajan_38818"/>
</dbReference>
<reference evidence="1" key="1">
    <citation type="journal article" date="2012" name="Nat. Biotechnol.">
        <title>Draft genome sequence of pigeonpea (Cajanus cajan), an orphan legume crop of resource-poor farmers.</title>
        <authorList>
            <person name="Varshney R.K."/>
            <person name="Chen W."/>
            <person name="Li Y."/>
            <person name="Bharti A.K."/>
            <person name="Saxena R.K."/>
            <person name="Schlueter J.A."/>
            <person name="Donoghue M.T."/>
            <person name="Azam S."/>
            <person name="Fan G."/>
            <person name="Whaley A.M."/>
            <person name="Farmer A.D."/>
            <person name="Sheridan J."/>
            <person name="Iwata A."/>
            <person name="Tuteja R."/>
            <person name="Penmetsa R.V."/>
            <person name="Wu W."/>
            <person name="Upadhyaya H.D."/>
            <person name="Yang S.P."/>
            <person name="Shah T."/>
            <person name="Saxena K.B."/>
            <person name="Michael T."/>
            <person name="McCombie W.R."/>
            <person name="Yang B."/>
            <person name="Zhang G."/>
            <person name="Yang H."/>
            <person name="Wang J."/>
            <person name="Spillane C."/>
            <person name="Cook D.R."/>
            <person name="May G.D."/>
            <person name="Xu X."/>
            <person name="Jackson S.A."/>
        </authorList>
    </citation>
    <scope>NUCLEOTIDE SEQUENCE [LARGE SCALE GENOMIC DNA]</scope>
</reference>
<name>A0A151RHQ6_CAJCA</name>
<protein>
    <submittedName>
        <fullName evidence="1">Uncharacterized protein</fullName>
    </submittedName>
</protein>
<feature type="non-terminal residue" evidence="1">
    <location>
        <position position="1"/>
    </location>
</feature>
<dbReference type="EMBL" id="KQ483734">
    <property type="protein sequence ID" value="KYP42099.1"/>
    <property type="molecule type" value="Genomic_DNA"/>
</dbReference>
<proteinExistence type="predicted"/>
<sequence length="53" mass="6102">LLRSKYRCGMKVIPSLNAKAIDSHLWKGIVAMWDQVIKNICWQLSNGISICLW</sequence>
<evidence type="ECO:0000313" key="2">
    <source>
        <dbReference type="Proteomes" id="UP000075243"/>
    </source>
</evidence>
<accession>A0A151RHQ6</accession>
<gene>
    <name evidence="1" type="ORF">KK1_036499</name>
</gene>
<dbReference type="AlphaFoldDB" id="A0A151RHQ6"/>
<evidence type="ECO:0000313" key="1">
    <source>
        <dbReference type="EMBL" id="KYP42099.1"/>
    </source>
</evidence>
<organism evidence="1 2">
    <name type="scientific">Cajanus cajan</name>
    <name type="common">Pigeon pea</name>
    <name type="synonym">Cajanus indicus</name>
    <dbReference type="NCBI Taxonomy" id="3821"/>
    <lineage>
        <taxon>Eukaryota</taxon>
        <taxon>Viridiplantae</taxon>
        <taxon>Streptophyta</taxon>
        <taxon>Embryophyta</taxon>
        <taxon>Tracheophyta</taxon>
        <taxon>Spermatophyta</taxon>
        <taxon>Magnoliopsida</taxon>
        <taxon>eudicotyledons</taxon>
        <taxon>Gunneridae</taxon>
        <taxon>Pentapetalae</taxon>
        <taxon>rosids</taxon>
        <taxon>fabids</taxon>
        <taxon>Fabales</taxon>
        <taxon>Fabaceae</taxon>
        <taxon>Papilionoideae</taxon>
        <taxon>50 kb inversion clade</taxon>
        <taxon>NPAAA clade</taxon>
        <taxon>indigoferoid/millettioid clade</taxon>
        <taxon>Phaseoleae</taxon>
        <taxon>Cajanus</taxon>
    </lineage>
</organism>